<dbReference type="AlphaFoldDB" id="C8VVK3"/>
<dbReference type="InterPro" id="IPR038717">
    <property type="entry name" value="Tc1-like_DDE_dom"/>
</dbReference>
<dbReference type="eggNOG" id="COG3415">
    <property type="taxonomic scope" value="Bacteria"/>
</dbReference>
<dbReference type="KEGG" id="dae:Dtox_3719"/>
<evidence type="ECO:0000313" key="11">
    <source>
        <dbReference type="EMBL" id="ACV64621.1"/>
    </source>
</evidence>
<dbReference type="Gene3D" id="3.30.420.10">
    <property type="entry name" value="Ribonuclease H-like superfamily/Ribonuclease H"/>
    <property type="match status" value="1"/>
</dbReference>
<evidence type="ECO:0000259" key="2">
    <source>
        <dbReference type="Pfam" id="PF13592"/>
    </source>
</evidence>
<dbReference type="SUPFAM" id="SSF53098">
    <property type="entry name" value="Ribonuclease H-like"/>
    <property type="match status" value="1"/>
</dbReference>
<keyword evidence="12" id="KW-1185">Reference proteome</keyword>
<dbReference type="InterPro" id="IPR047655">
    <property type="entry name" value="Transpos_IS630-like"/>
</dbReference>
<dbReference type="HOGENOM" id="CLU_056788_4_1_9"/>
<feature type="domain" description="Tc1-like transposase DDE" evidence="1">
    <location>
        <begin position="181"/>
        <end position="326"/>
    </location>
</feature>
<dbReference type="InterPro" id="IPR012337">
    <property type="entry name" value="RNaseH-like_sf"/>
</dbReference>
<gene>
    <name evidence="3" type="ordered locus">Dtox_1450</name>
    <name evidence="4" type="ordered locus">Dtox_1833</name>
    <name evidence="5" type="ordered locus">Dtox_2238</name>
    <name evidence="6" type="ordered locus">Dtox_2505</name>
    <name evidence="7" type="ordered locus">Dtox_2897</name>
    <name evidence="8" type="ordered locus">Dtox_3281</name>
    <name evidence="9" type="ordered locus">Dtox_3552</name>
    <name evidence="10" type="ordered locus">Dtox_3719</name>
    <name evidence="11" type="ordered locus">Dtox_3928</name>
</gene>
<dbReference type="InterPro" id="IPR009057">
    <property type="entry name" value="Homeodomain-like_sf"/>
</dbReference>
<dbReference type="KEGG" id="dae:Dtox_2897"/>
<evidence type="ECO:0000313" key="9">
    <source>
        <dbReference type="EMBL" id="ACV64264.1"/>
    </source>
</evidence>
<dbReference type="PANTHER" id="PTHR46564:SF1">
    <property type="entry name" value="TRANSPOSASE"/>
    <property type="match status" value="1"/>
</dbReference>
<accession>C8VVK3</accession>
<dbReference type="KEGG" id="dae:Dtox_1450"/>
<dbReference type="InterPro" id="IPR025959">
    <property type="entry name" value="Winged_HTH_dom"/>
</dbReference>
<protein>
    <submittedName>
        <fullName evidence="3">Transposase and inactivated derivatives-like protein</fullName>
    </submittedName>
</protein>
<evidence type="ECO:0000259" key="1">
    <source>
        <dbReference type="Pfam" id="PF13358"/>
    </source>
</evidence>
<dbReference type="EMBL" id="CP001720">
    <property type="protein sequence ID" value="ACV64264.1"/>
    <property type="molecule type" value="Genomic_DNA"/>
</dbReference>
<dbReference type="KEGG" id="dae:Dtox_1833"/>
<dbReference type="EMBL" id="CP001720">
    <property type="protein sequence ID" value="ACV62681.1"/>
    <property type="molecule type" value="Genomic_DNA"/>
</dbReference>
<evidence type="ECO:0000313" key="3">
    <source>
        <dbReference type="EMBL" id="ACV62318.1"/>
    </source>
</evidence>
<dbReference type="SUPFAM" id="SSF46689">
    <property type="entry name" value="Homeodomain-like"/>
    <property type="match status" value="1"/>
</dbReference>
<dbReference type="KEGG" id="dae:Dtox_3928"/>
<dbReference type="KEGG" id="dae:Dtox_3552"/>
<dbReference type="KEGG" id="dae:Dtox_3281"/>
<sequence>MRKLHLNNPQNLTIEDLNKIKRETPYKLRCRVQAVILVMKGRQAKQIAEYLDISEQTIRKYVAYFNEGGVEKLLHVSKKPGRPPRLTNEQKEEVKEVLKKSPSEVGFSTHTTWNCKTLAAYIHDTYGIKYTSDGVWRMLLKMDFRYNRPTYVLAKADPEKQKAFQDELEELKKNLTECEILLYVDASHIRDYQGLQRAWFPKGEQKKIKTYGHHAKVTLYGALNYYTGKVFCVNYDKINAEKFKDFLKKLVSHFLKDDISKIYIVLDNARVHHAKLLKDFLDEHKDHLFLKFLPPYSPNLNCIEELWKWLKNTAIYNRFHKNASEIQKSVDSFLEEIKCCSEDVKKRLCV</sequence>
<dbReference type="InterPro" id="IPR036397">
    <property type="entry name" value="RNaseH_sf"/>
</dbReference>
<dbReference type="EMBL" id="CP001720">
    <property type="protein sequence ID" value="ACV63310.1"/>
    <property type="molecule type" value="Genomic_DNA"/>
</dbReference>
<evidence type="ECO:0000313" key="4">
    <source>
        <dbReference type="EMBL" id="ACV62681.1"/>
    </source>
</evidence>
<feature type="domain" description="Winged helix-turn helix" evidence="2">
    <location>
        <begin position="110"/>
        <end position="167"/>
    </location>
</feature>
<dbReference type="KEGG" id="dae:Dtox_2505"/>
<dbReference type="Pfam" id="PF13551">
    <property type="entry name" value="HTH_29"/>
    <property type="match status" value="1"/>
</dbReference>
<dbReference type="KEGG" id="dae:Dtox_2238"/>
<dbReference type="EMBL" id="CP001720">
    <property type="protein sequence ID" value="ACV64015.1"/>
    <property type="molecule type" value="Genomic_DNA"/>
</dbReference>
<proteinExistence type="predicted"/>
<evidence type="ECO:0000313" key="5">
    <source>
        <dbReference type="EMBL" id="ACV63053.1"/>
    </source>
</evidence>
<dbReference type="eggNOG" id="COG3335">
    <property type="taxonomic scope" value="Bacteria"/>
</dbReference>
<evidence type="ECO:0000313" key="10">
    <source>
        <dbReference type="EMBL" id="ACV64427.1"/>
    </source>
</evidence>
<name>C8VVK3_DESAS</name>
<organism evidence="3 12">
    <name type="scientific">Desulfofarcimen acetoxidans (strain ATCC 49208 / DSM 771 / KCTC 5769 / VKM B-1644 / 5575)</name>
    <name type="common">Desulfotomaculum acetoxidans</name>
    <dbReference type="NCBI Taxonomy" id="485916"/>
    <lineage>
        <taxon>Bacteria</taxon>
        <taxon>Bacillati</taxon>
        <taxon>Bacillota</taxon>
        <taxon>Clostridia</taxon>
        <taxon>Eubacteriales</taxon>
        <taxon>Peptococcaceae</taxon>
        <taxon>Desulfofarcimen</taxon>
    </lineage>
</organism>
<dbReference type="Pfam" id="PF13358">
    <property type="entry name" value="DDE_3"/>
    <property type="match status" value="1"/>
</dbReference>
<dbReference type="EMBL" id="CP001720">
    <property type="protein sequence ID" value="ACV62318.1"/>
    <property type="molecule type" value="Genomic_DNA"/>
</dbReference>
<dbReference type="STRING" id="485916.Dtox_1450"/>
<dbReference type="PANTHER" id="PTHR46564">
    <property type="entry name" value="TRANSPOSASE"/>
    <property type="match status" value="1"/>
</dbReference>
<dbReference type="EMBL" id="CP001720">
    <property type="protein sequence ID" value="ACV63660.1"/>
    <property type="molecule type" value="Genomic_DNA"/>
</dbReference>
<evidence type="ECO:0000313" key="8">
    <source>
        <dbReference type="EMBL" id="ACV64015.1"/>
    </source>
</evidence>
<dbReference type="GO" id="GO:0003676">
    <property type="term" value="F:nucleic acid binding"/>
    <property type="evidence" value="ECO:0007669"/>
    <property type="project" value="InterPro"/>
</dbReference>
<dbReference type="Pfam" id="PF13592">
    <property type="entry name" value="HTH_33"/>
    <property type="match status" value="1"/>
</dbReference>
<dbReference type="EMBL" id="CP001720">
    <property type="protein sequence ID" value="ACV64621.1"/>
    <property type="molecule type" value="Genomic_DNA"/>
</dbReference>
<evidence type="ECO:0000313" key="7">
    <source>
        <dbReference type="EMBL" id="ACV63660.1"/>
    </source>
</evidence>
<dbReference type="Proteomes" id="UP000002217">
    <property type="component" value="Chromosome"/>
</dbReference>
<evidence type="ECO:0000313" key="12">
    <source>
        <dbReference type="Proteomes" id="UP000002217"/>
    </source>
</evidence>
<dbReference type="NCBIfam" id="NF033545">
    <property type="entry name" value="transpos_IS630"/>
    <property type="match status" value="1"/>
</dbReference>
<dbReference type="EMBL" id="CP001720">
    <property type="protein sequence ID" value="ACV63053.1"/>
    <property type="molecule type" value="Genomic_DNA"/>
</dbReference>
<evidence type="ECO:0000313" key="6">
    <source>
        <dbReference type="EMBL" id="ACV63310.1"/>
    </source>
</evidence>
<reference evidence="3 12" key="1">
    <citation type="journal article" date="2009" name="Stand. Genomic Sci.">
        <title>Complete genome sequence of Desulfotomaculum acetoxidans type strain (5575).</title>
        <authorList>
            <person name="Spring S."/>
            <person name="Lapidus A."/>
            <person name="Schroder M."/>
            <person name="Gleim D."/>
            <person name="Sims D."/>
            <person name="Meincke L."/>
            <person name="Glavina Del Rio T."/>
            <person name="Tice H."/>
            <person name="Copeland A."/>
            <person name="Cheng J.F."/>
            <person name="Lucas S."/>
            <person name="Chen F."/>
            <person name="Nolan M."/>
            <person name="Bruce D."/>
            <person name="Goodwin L."/>
            <person name="Pitluck S."/>
            <person name="Ivanova N."/>
            <person name="Mavromatis K."/>
            <person name="Mikhailova N."/>
            <person name="Pati A."/>
            <person name="Chen A."/>
            <person name="Palaniappan K."/>
            <person name="Land M."/>
            <person name="Hauser L."/>
            <person name="Chang Y.J."/>
            <person name="Jeffries C.D."/>
            <person name="Chain P."/>
            <person name="Saunders E."/>
            <person name="Brettin T."/>
            <person name="Detter J.C."/>
            <person name="Goker M."/>
            <person name="Bristow J."/>
            <person name="Eisen J.A."/>
            <person name="Markowitz V."/>
            <person name="Hugenholtz P."/>
            <person name="Kyrpides N.C."/>
            <person name="Klenk H.P."/>
            <person name="Han C."/>
        </authorList>
    </citation>
    <scope>NUCLEOTIDE SEQUENCE [LARGE SCALE GENOMIC DNA]</scope>
    <source>
        <strain evidence="12">ATCC 49208 / DSM 771 / VKM B-1644</strain>
        <strain evidence="3">DSM 771</strain>
    </source>
</reference>
<dbReference type="EMBL" id="CP001720">
    <property type="protein sequence ID" value="ACV64427.1"/>
    <property type="molecule type" value="Genomic_DNA"/>
</dbReference>